<dbReference type="RefSeq" id="WP_271219356.1">
    <property type="nucleotide sequence ID" value="NZ_BAAAVD010000008.1"/>
</dbReference>
<dbReference type="InterPro" id="IPR036390">
    <property type="entry name" value="WH_DNA-bd_sf"/>
</dbReference>
<evidence type="ECO:0000256" key="1">
    <source>
        <dbReference type="SAM" id="MobiDB-lite"/>
    </source>
</evidence>
<feature type="region of interest" description="Disordered" evidence="1">
    <location>
        <begin position="145"/>
        <end position="187"/>
    </location>
</feature>
<comment type="caution">
    <text evidence="3">The sequence shown here is derived from an EMBL/GenBank/DDBJ whole genome shotgun (WGS) entry which is preliminary data.</text>
</comment>
<dbReference type="PANTHER" id="PTHR33164:SF103">
    <property type="entry name" value="REGULATORY PROTEIN MARR"/>
    <property type="match status" value="1"/>
</dbReference>
<dbReference type="SUPFAM" id="SSF46785">
    <property type="entry name" value="Winged helix' DNA-binding domain"/>
    <property type="match status" value="1"/>
</dbReference>
<dbReference type="Pfam" id="PF12802">
    <property type="entry name" value="MarR_2"/>
    <property type="match status" value="1"/>
</dbReference>
<organism evidence="3 4">
    <name type="scientific">Streptosporangium carneum</name>
    <dbReference type="NCBI Taxonomy" id="47481"/>
    <lineage>
        <taxon>Bacteria</taxon>
        <taxon>Bacillati</taxon>
        <taxon>Actinomycetota</taxon>
        <taxon>Actinomycetes</taxon>
        <taxon>Streptosporangiales</taxon>
        <taxon>Streptosporangiaceae</taxon>
        <taxon>Streptosporangium</taxon>
    </lineage>
</organism>
<dbReference type="InterPro" id="IPR036388">
    <property type="entry name" value="WH-like_DNA-bd_sf"/>
</dbReference>
<accession>A0A9W6MDX7</accession>
<dbReference type="EMBL" id="BSEV01000009">
    <property type="protein sequence ID" value="GLK10959.1"/>
    <property type="molecule type" value="Genomic_DNA"/>
</dbReference>
<sequence length="187" mass="20172">MSTTDFPEGLADVLAGVQRLVRRRLRRGMTGPRLRGAQVELLRLVSANPGIGVSAAARELYLAGNSVSTLVNQLTKAGLLRRETAPDDRRSALLLPTAEAEARLRAWQERRAELVRAHVERLGEDDMAALAAALPALRRLAESLREEAEGGEAVRGARGKAEGARGAVEDPRERPEEASGLLGRTAR</sequence>
<dbReference type="Gene3D" id="1.10.10.10">
    <property type="entry name" value="Winged helix-like DNA-binding domain superfamily/Winged helix DNA-binding domain"/>
    <property type="match status" value="1"/>
</dbReference>
<dbReference type="GO" id="GO:0006950">
    <property type="term" value="P:response to stress"/>
    <property type="evidence" value="ECO:0007669"/>
    <property type="project" value="TreeGrafter"/>
</dbReference>
<proteinExistence type="predicted"/>
<evidence type="ECO:0000313" key="3">
    <source>
        <dbReference type="EMBL" id="GLK10959.1"/>
    </source>
</evidence>
<dbReference type="SMART" id="SM00347">
    <property type="entry name" value="HTH_MARR"/>
    <property type="match status" value="1"/>
</dbReference>
<feature type="domain" description="HTH marR-type" evidence="2">
    <location>
        <begin position="7"/>
        <end position="139"/>
    </location>
</feature>
<dbReference type="AlphaFoldDB" id="A0A9W6MDX7"/>
<dbReference type="PROSITE" id="PS50995">
    <property type="entry name" value="HTH_MARR_2"/>
    <property type="match status" value="1"/>
</dbReference>
<keyword evidence="4" id="KW-1185">Reference proteome</keyword>
<reference evidence="3" key="1">
    <citation type="journal article" date="2014" name="Int. J. Syst. Evol. Microbiol.">
        <title>Complete genome sequence of Corynebacterium casei LMG S-19264T (=DSM 44701T), isolated from a smear-ripened cheese.</title>
        <authorList>
            <consortium name="US DOE Joint Genome Institute (JGI-PGF)"/>
            <person name="Walter F."/>
            <person name="Albersmeier A."/>
            <person name="Kalinowski J."/>
            <person name="Ruckert C."/>
        </authorList>
    </citation>
    <scope>NUCLEOTIDE SEQUENCE</scope>
    <source>
        <strain evidence="3">VKM Ac-2007</strain>
    </source>
</reference>
<gene>
    <name evidence="3" type="ORF">GCM10017600_43650</name>
</gene>
<feature type="compositionally biased region" description="Basic and acidic residues" evidence="1">
    <location>
        <begin position="159"/>
        <end position="177"/>
    </location>
</feature>
<evidence type="ECO:0000313" key="4">
    <source>
        <dbReference type="Proteomes" id="UP001143474"/>
    </source>
</evidence>
<dbReference type="GO" id="GO:0003700">
    <property type="term" value="F:DNA-binding transcription factor activity"/>
    <property type="evidence" value="ECO:0007669"/>
    <property type="project" value="InterPro"/>
</dbReference>
<protein>
    <recommendedName>
        <fullName evidence="2">HTH marR-type domain-containing protein</fullName>
    </recommendedName>
</protein>
<reference evidence="3" key="2">
    <citation type="submission" date="2023-01" db="EMBL/GenBank/DDBJ databases">
        <authorList>
            <person name="Sun Q."/>
            <person name="Evtushenko L."/>
        </authorList>
    </citation>
    <scope>NUCLEOTIDE SEQUENCE</scope>
    <source>
        <strain evidence="3">VKM Ac-2007</strain>
    </source>
</reference>
<dbReference type="InterPro" id="IPR000835">
    <property type="entry name" value="HTH_MarR-typ"/>
</dbReference>
<evidence type="ECO:0000259" key="2">
    <source>
        <dbReference type="PROSITE" id="PS50995"/>
    </source>
</evidence>
<dbReference type="PANTHER" id="PTHR33164">
    <property type="entry name" value="TRANSCRIPTIONAL REGULATOR, MARR FAMILY"/>
    <property type="match status" value="1"/>
</dbReference>
<name>A0A9W6MDX7_9ACTN</name>
<dbReference type="InterPro" id="IPR039422">
    <property type="entry name" value="MarR/SlyA-like"/>
</dbReference>
<dbReference type="Proteomes" id="UP001143474">
    <property type="component" value="Unassembled WGS sequence"/>
</dbReference>